<evidence type="ECO:0000313" key="2">
    <source>
        <dbReference type="Proteomes" id="UP000475249"/>
    </source>
</evidence>
<dbReference type="Proteomes" id="UP000475249">
    <property type="component" value="Unassembled WGS sequence"/>
</dbReference>
<dbReference type="RefSeq" id="WP_161436526.1">
    <property type="nucleotide sequence ID" value="NZ_WXYO01000007.1"/>
</dbReference>
<keyword evidence="2" id="KW-1185">Reference proteome</keyword>
<proteinExistence type="predicted"/>
<gene>
    <name evidence="1" type="ORF">GTQ38_15835</name>
</gene>
<comment type="caution">
    <text evidence="1">The sequence shown here is derived from an EMBL/GenBank/DDBJ whole genome shotgun (WGS) entry which is preliminary data.</text>
</comment>
<reference evidence="1 2" key="1">
    <citation type="submission" date="2020-01" db="EMBL/GenBank/DDBJ databases">
        <title>Bacteria diversity of Porities sp.</title>
        <authorList>
            <person name="Wang G."/>
        </authorList>
    </citation>
    <scope>NUCLEOTIDE SEQUENCE [LARGE SCALE GENOMIC DNA]</scope>
    <source>
        <strain evidence="1 2">R33</strain>
    </source>
</reference>
<dbReference type="Pfam" id="PF16118">
    <property type="entry name" value="DUF4834"/>
    <property type="match status" value="1"/>
</dbReference>
<dbReference type="InterPro" id="IPR032272">
    <property type="entry name" value="DUF4834"/>
</dbReference>
<sequence length="88" mass="10442">MGFFKVVLILLLVYYLFKILARWFGPRLFSYAVKRTEREFQQQFEQFQGQYNSDQSKVGDVSIEKKPTSNTKTSKPDIGEYIDFEEID</sequence>
<name>A0A6L9EFG4_9FLAO</name>
<accession>A0A6L9EFG4</accession>
<evidence type="ECO:0000313" key="1">
    <source>
        <dbReference type="EMBL" id="NAS13484.1"/>
    </source>
</evidence>
<organism evidence="1 2">
    <name type="scientific">Poritiphilus flavus</name>
    <dbReference type="NCBI Taxonomy" id="2697053"/>
    <lineage>
        <taxon>Bacteria</taxon>
        <taxon>Pseudomonadati</taxon>
        <taxon>Bacteroidota</taxon>
        <taxon>Flavobacteriia</taxon>
        <taxon>Flavobacteriales</taxon>
        <taxon>Flavobacteriaceae</taxon>
        <taxon>Poritiphilus</taxon>
    </lineage>
</organism>
<protein>
    <submittedName>
        <fullName evidence="1">DUF4834 family protein</fullName>
    </submittedName>
</protein>
<dbReference type="EMBL" id="WXYO01000007">
    <property type="protein sequence ID" value="NAS13484.1"/>
    <property type="molecule type" value="Genomic_DNA"/>
</dbReference>
<dbReference type="AlphaFoldDB" id="A0A6L9EFG4"/>